<dbReference type="InterPro" id="IPR000700">
    <property type="entry name" value="PAS-assoc_C"/>
</dbReference>
<dbReference type="EMBL" id="LNKA01000001">
    <property type="protein sequence ID" value="KTC65522.1"/>
    <property type="molecule type" value="Genomic_DNA"/>
</dbReference>
<keyword evidence="6" id="KW-0418">Kinase</keyword>
<dbReference type="STRING" id="45056.Lade_0180"/>
<evidence type="ECO:0000313" key="8">
    <source>
        <dbReference type="Proteomes" id="UP000054859"/>
    </source>
</evidence>
<proteinExistence type="predicted"/>
<keyword evidence="7" id="KW-0614">Plasmid</keyword>
<dbReference type="EMBL" id="LR134418">
    <property type="protein sequence ID" value="VEH84657.1"/>
    <property type="molecule type" value="Genomic_DNA"/>
</dbReference>
<dbReference type="SMART" id="SM00448">
    <property type="entry name" value="REC"/>
    <property type="match status" value="1"/>
</dbReference>
<dbReference type="PATRIC" id="fig|45056.6.peg.183"/>
<dbReference type="PROSITE" id="PS50110">
    <property type="entry name" value="RESPONSE_REGULATORY"/>
    <property type="match status" value="1"/>
</dbReference>
<evidence type="ECO:0000313" key="6">
    <source>
        <dbReference type="EMBL" id="KTC65522.1"/>
    </source>
</evidence>
<dbReference type="PROSITE" id="PS50113">
    <property type="entry name" value="PAC"/>
    <property type="match status" value="1"/>
</dbReference>
<keyword evidence="7" id="KW-0808">Transferase</keyword>
<dbReference type="InterPro" id="IPR011006">
    <property type="entry name" value="CheY-like_superfamily"/>
</dbReference>
<geneLocation type="plasmid" evidence="7 9">
    <name>9</name>
</geneLocation>
<feature type="domain" description="Response regulatory" evidence="4">
    <location>
        <begin position="166"/>
        <end position="284"/>
    </location>
</feature>
<dbReference type="Gene3D" id="3.40.50.2300">
    <property type="match status" value="1"/>
</dbReference>
<dbReference type="Pfam" id="PF00072">
    <property type="entry name" value="Response_reg"/>
    <property type="match status" value="1"/>
</dbReference>
<dbReference type="KEGG" id="ladl:NCTC12735_00264"/>
<feature type="domain" description="PAC" evidence="5">
    <location>
        <begin position="98"/>
        <end position="150"/>
    </location>
</feature>
<dbReference type="CDD" id="cd17546">
    <property type="entry name" value="REC_hyHK_CKI1_RcsC-like"/>
    <property type="match status" value="1"/>
</dbReference>
<dbReference type="OrthoDB" id="9802383at2"/>
<keyword evidence="1 3" id="KW-0597">Phosphoprotein</keyword>
<dbReference type="GO" id="GO:0000160">
    <property type="term" value="P:phosphorelay signal transduction system"/>
    <property type="evidence" value="ECO:0007669"/>
    <property type="project" value="UniProtKB-KW"/>
</dbReference>
<evidence type="ECO:0000256" key="3">
    <source>
        <dbReference type="PROSITE-ProRule" id="PRU00169"/>
    </source>
</evidence>
<gene>
    <name evidence="7" type="primary">arcB_2</name>
    <name evidence="6" type="ORF">Lade_0180</name>
    <name evidence="7" type="ORF">NCTC12735_00264</name>
</gene>
<dbReference type="EC" id="2.7.13.3" evidence="7"/>
<protein>
    <submittedName>
        <fullName evidence="6 7">Sensory box sensor histidine kinase/response regulator</fullName>
        <ecNumber evidence="7">2.7.13.3</ecNumber>
    </submittedName>
</protein>
<feature type="modified residue" description="4-aspartylphosphate" evidence="3">
    <location>
        <position position="215"/>
    </location>
</feature>
<reference evidence="6 8" key="1">
    <citation type="submission" date="2015-11" db="EMBL/GenBank/DDBJ databases">
        <title>Identification of large and diverse effector repertoires of 38 Legionella species.</title>
        <authorList>
            <person name="Burstein D."/>
            <person name="Amaro F."/>
            <person name="Zusman T."/>
            <person name="Lifshitz Z."/>
            <person name="Cohen O."/>
            <person name="Gilbert J.A."/>
            <person name="Pupko T."/>
            <person name="Shuman H.A."/>
            <person name="Segal G."/>
        </authorList>
    </citation>
    <scope>NUCLEOTIDE SEQUENCE [LARGE SCALE GENOMIC DNA]</scope>
    <source>
        <strain evidence="6 8">1762-AUS-E</strain>
    </source>
</reference>
<evidence type="ECO:0000256" key="2">
    <source>
        <dbReference type="ARBA" id="ARBA00023012"/>
    </source>
</evidence>
<evidence type="ECO:0000313" key="9">
    <source>
        <dbReference type="Proteomes" id="UP000281170"/>
    </source>
</evidence>
<dbReference type="GO" id="GO:0004673">
    <property type="term" value="F:protein histidine kinase activity"/>
    <property type="evidence" value="ECO:0007669"/>
    <property type="project" value="UniProtKB-EC"/>
</dbReference>
<dbReference type="SUPFAM" id="SSF52172">
    <property type="entry name" value="CheY-like"/>
    <property type="match status" value="1"/>
</dbReference>
<reference evidence="7 9" key="2">
    <citation type="submission" date="2018-12" db="EMBL/GenBank/DDBJ databases">
        <authorList>
            <consortium name="Pathogen Informatics"/>
        </authorList>
    </citation>
    <scope>NUCLEOTIDE SEQUENCE [LARGE SCALE GENOMIC DNA]</scope>
    <source>
        <strain evidence="7 9">NCTC12735</strain>
        <plasmid evidence="9">9</plasmid>
    </source>
</reference>
<dbReference type="InterPro" id="IPR001789">
    <property type="entry name" value="Sig_transdc_resp-reg_receiver"/>
</dbReference>
<dbReference type="SUPFAM" id="SSF55785">
    <property type="entry name" value="PYP-like sensor domain (PAS domain)"/>
    <property type="match status" value="1"/>
</dbReference>
<dbReference type="AlphaFoldDB" id="A0A0W0R3A6"/>
<evidence type="ECO:0000256" key="1">
    <source>
        <dbReference type="ARBA" id="ARBA00022553"/>
    </source>
</evidence>
<keyword evidence="8" id="KW-1185">Reference proteome</keyword>
<dbReference type="InterPro" id="IPR035965">
    <property type="entry name" value="PAS-like_dom_sf"/>
</dbReference>
<accession>A0A0W0R3A6</accession>
<dbReference type="InterPro" id="IPR000014">
    <property type="entry name" value="PAS"/>
</dbReference>
<dbReference type="Proteomes" id="UP000054859">
    <property type="component" value="Unassembled WGS sequence"/>
</dbReference>
<evidence type="ECO:0000259" key="5">
    <source>
        <dbReference type="PROSITE" id="PS50113"/>
    </source>
</evidence>
<sequence>MAHSGTKHNEHTKEEDLHQFYINILNCIPSIIYWVDSNCKLKGCNNKFAQLLGLQSERDFTGTPYELMEKFGHWSKERVEQFRLEDMKVIFTAEAQNEVYEKPVLDKKDKPIYFLCNRTPILDKNKKVIALVVALTDISEWKEAQEKNSGAESVKKRGKSKKTQPYVLMVEDNLIAQKVEYALLTELNCQVDVAESGDKAEALFKPGKYDLILMDIGLEDTSGYMVAKKIRDTESKTQFHVPIIALTSYQADVVKYDVHDYFMDGVITKPLTSEQVKQLIQRFIYHEEDVEVTGLKLVE</sequence>
<dbReference type="PANTHER" id="PTHR45339:SF1">
    <property type="entry name" value="HYBRID SIGNAL TRANSDUCTION HISTIDINE KINASE J"/>
    <property type="match status" value="1"/>
</dbReference>
<dbReference type="RefSeq" id="WP_058461277.1">
    <property type="nucleotide sequence ID" value="NZ_CAAAHS010000003.1"/>
</dbReference>
<dbReference type="PANTHER" id="PTHR45339">
    <property type="entry name" value="HYBRID SIGNAL TRANSDUCTION HISTIDINE KINASE J"/>
    <property type="match status" value="1"/>
</dbReference>
<dbReference type="Pfam" id="PF13426">
    <property type="entry name" value="PAS_9"/>
    <property type="match status" value="1"/>
</dbReference>
<evidence type="ECO:0000313" key="7">
    <source>
        <dbReference type="EMBL" id="VEH84657.1"/>
    </source>
</evidence>
<dbReference type="Proteomes" id="UP000281170">
    <property type="component" value="Plasmid 9"/>
</dbReference>
<evidence type="ECO:0000259" key="4">
    <source>
        <dbReference type="PROSITE" id="PS50110"/>
    </source>
</evidence>
<name>A0A0W0R3A6_9GAMM</name>
<organism evidence="6 8">
    <name type="scientific">Legionella adelaidensis</name>
    <dbReference type="NCBI Taxonomy" id="45056"/>
    <lineage>
        <taxon>Bacteria</taxon>
        <taxon>Pseudomonadati</taxon>
        <taxon>Pseudomonadota</taxon>
        <taxon>Gammaproteobacteria</taxon>
        <taxon>Legionellales</taxon>
        <taxon>Legionellaceae</taxon>
        <taxon>Legionella</taxon>
    </lineage>
</organism>
<dbReference type="Gene3D" id="3.30.450.20">
    <property type="entry name" value="PAS domain"/>
    <property type="match status" value="1"/>
</dbReference>
<dbReference type="CDD" id="cd00130">
    <property type="entry name" value="PAS"/>
    <property type="match status" value="1"/>
</dbReference>
<keyword evidence="2" id="KW-0902">Two-component regulatory system</keyword>